<dbReference type="AlphaFoldDB" id="A0A916JC13"/>
<dbReference type="InterPro" id="IPR010502">
    <property type="entry name" value="Carb-bd_dom_fam9"/>
</dbReference>
<gene>
    <name evidence="3" type="ORF">DYBT9275_02351</name>
</gene>
<dbReference type="CDD" id="cd09618">
    <property type="entry name" value="CBM9_like_2"/>
    <property type="match status" value="1"/>
</dbReference>
<evidence type="ECO:0008006" key="5">
    <source>
        <dbReference type="Google" id="ProtNLM"/>
    </source>
</evidence>
<protein>
    <recommendedName>
        <fullName evidence="5">Carbohydrate family 9 binding domain-like</fullName>
    </recommendedName>
</protein>
<comment type="caution">
    <text evidence="3">The sequence shown here is derived from an EMBL/GenBank/DDBJ whole genome shotgun (WGS) entry which is preliminary data.</text>
</comment>
<proteinExistence type="predicted"/>
<organism evidence="3 4">
    <name type="scientific">Dyadobacter helix</name>
    <dbReference type="NCBI Taxonomy" id="2822344"/>
    <lineage>
        <taxon>Bacteria</taxon>
        <taxon>Pseudomonadati</taxon>
        <taxon>Bacteroidota</taxon>
        <taxon>Cytophagia</taxon>
        <taxon>Cytophagales</taxon>
        <taxon>Spirosomataceae</taxon>
        <taxon>Dyadobacter</taxon>
    </lineage>
</organism>
<dbReference type="GO" id="GO:0030246">
    <property type="term" value="F:carbohydrate binding"/>
    <property type="evidence" value="ECO:0007669"/>
    <property type="project" value="InterPro"/>
</dbReference>
<feature type="domain" description="DUF5916" evidence="2">
    <location>
        <begin position="244"/>
        <end position="342"/>
    </location>
</feature>
<dbReference type="Pfam" id="PF06452">
    <property type="entry name" value="CBM9_1"/>
    <property type="match status" value="1"/>
</dbReference>
<evidence type="ECO:0000259" key="1">
    <source>
        <dbReference type="Pfam" id="PF06452"/>
    </source>
</evidence>
<dbReference type="SUPFAM" id="SSF49344">
    <property type="entry name" value="CBD9-like"/>
    <property type="match status" value="1"/>
</dbReference>
<dbReference type="InterPro" id="IPR045670">
    <property type="entry name" value="DUF5916"/>
</dbReference>
<dbReference type="GO" id="GO:0016052">
    <property type="term" value="P:carbohydrate catabolic process"/>
    <property type="evidence" value="ECO:0007669"/>
    <property type="project" value="InterPro"/>
</dbReference>
<evidence type="ECO:0000313" key="4">
    <source>
        <dbReference type="Proteomes" id="UP000680038"/>
    </source>
</evidence>
<dbReference type="RefSeq" id="WP_215238995.1">
    <property type="nucleotide sequence ID" value="NZ_CAJRAF010000002.1"/>
</dbReference>
<dbReference type="Gene3D" id="2.60.40.1190">
    <property type="match status" value="1"/>
</dbReference>
<dbReference type="Pfam" id="PF19313">
    <property type="entry name" value="DUF5916"/>
    <property type="match status" value="1"/>
</dbReference>
<dbReference type="Proteomes" id="UP000680038">
    <property type="component" value="Unassembled WGS sequence"/>
</dbReference>
<accession>A0A916JC13</accession>
<keyword evidence="4" id="KW-1185">Reference proteome</keyword>
<name>A0A916JC13_9BACT</name>
<sequence length="740" mass="85946">MNTAPVARPLFILLLVLINLNVSFSQSNFHQEFQLSPEKVSGSAINIDGSLDENVWEYAQKTTPFWESKPNDQALAKTQTTVQVAYDSKYLYVAARIEGRNFVSQTRKRDQGFWNSESFAVILDPMNRRSNGFFFGLSANNVQSDDLLGSVLFKDMTFSWDNKWLSATLVHDRYWTLEMAIPLRILPYTSGNLEWGINFVRPDFNNNQITTWTKVPVNFWPIDLGQTGALVWKEAPARPGKNIAVIPYATGGVIDNIEENKVERKLNAGFDAKYAITPSLNLDLTVNPDFSQIEVDAQQTNLGRFSLYFPERRTFFLENSDIFADYAIPEFMTPFFSRKIGLDDDGNTIPIQFGARLSGNVTPALRIGAMYMQTAANASHPQQNYSAISFNQRVLKRSTIKVYFLNRASKMDDAAKQTEPMLAYGRNAGAEFQFINSSGKLSFTPSLHYSWKEGVKTDNWFYNIQTRYKERNYQFFTDFINVGTRYYADMGFSTRLKTYDMERDTSFQVGFKEWYNRFDYFIRPKKSQINTITLNVWNSHVWNPDHSTNENIMEFTTAVELKNRSNYTFKVNRSNINLQYAFELTDKLIVEKAVYDFTKWSIQYNSSNIKPFYYAVTLGQGGYYGGQILTIKPSFTYRLQPWGNFTIKAEWNQIRMNHTKENILLISPKTEVNFTNNLFWTTFFQYNTQANHFNINSRLQWRYKPMSDFFLVYTDNYFVTPGIHAKNRALVFKLNFWLNL</sequence>
<evidence type="ECO:0000259" key="2">
    <source>
        <dbReference type="Pfam" id="PF19313"/>
    </source>
</evidence>
<dbReference type="GO" id="GO:0004553">
    <property type="term" value="F:hydrolase activity, hydrolyzing O-glycosyl compounds"/>
    <property type="evidence" value="ECO:0007669"/>
    <property type="project" value="InterPro"/>
</dbReference>
<reference evidence="3" key="1">
    <citation type="submission" date="2021-04" db="EMBL/GenBank/DDBJ databases">
        <authorList>
            <person name="Rodrigo-Torres L."/>
            <person name="Arahal R. D."/>
            <person name="Lucena T."/>
        </authorList>
    </citation>
    <scope>NUCLEOTIDE SEQUENCE</scope>
    <source>
        <strain evidence="3">CECT 9275</strain>
    </source>
</reference>
<evidence type="ECO:0000313" key="3">
    <source>
        <dbReference type="EMBL" id="CAG4999949.1"/>
    </source>
</evidence>
<dbReference type="EMBL" id="CAJRAF010000002">
    <property type="protein sequence ID" value="CAG4999949.1"/>
    <property type="molecule type" value="Genomic_DNA"/>
</dbReference>
<feature type="domain" description="Carbohydrate-binding" evidence="1">
    <location>
        <begin position="47"/>
        <end position="206"/>
    </location>
</feature>